<gene>
    <name evidence="1" type="ORF">L1987_55228</name>
</gene>
<dbReference type="EMBL" id="CM042035">
    <property type="protein sequence ID" value="KAI3755429.1"/>
    <property type="molecule type" value="Genomic_DNA"/>
</dbReference>
<protein>
    <submittedName>
        <fullName evidence="1">Uncharacterized protein</fullName>
    </submittedName>
</protein>
<reference evidence="1 2" key="2">
    <citation type="journal article" date="2022" name="Mol. Ecol. Resour.">
        <title>The genomes of chicory, endive, great burdock and yacon provide insights into Asteraceae paleo-polyploidization history and plant inulin production.</title>
        <authorList>
            <person name="Fan W."/>
            <person name="Wang S."/>
            <person name="Wang H."/>
            <person name="Wang A."/>
            <person name="Jiang F."/>
            <person name="Liu H."/>
            <person name="Zhao H."/>
            <person name="Xu D."/>
            <person name="Zhang Y."/>
        </authorList>
    </citation>
    <scope>NUCLEOTIDE SEQUENCE [LARGE SCALE GENOMIC DNA]</scope>
    <source>
        <strain evidence="2">cv. Yunnan</strain>
        <tissue evidence="1">Leaves</tissue>
    </source>
</reference>
<proteinExistence type="predicted"/>
<organism evidence="1 2">
    <name type="scientific">Smallanthus sonchifolius</name>
    <dbReference type="NCBI Taxonomy" id="185202"/>
    <lineage>
        <taxon>Eukaryota</taxon>
        <taxon>Viridiplantae</taxon>
        <taxon>Streptophyta</taxon>
        <taxon>Embryophyta</taxon>
        <taxon>Tracheophyta</taxon>
        <taxon>Spermatophyta</taxon>
        <taxon>Magnoliopsida</taxon>
        <taxon>eudicotyledons</taxon>
        <taxon>Gunneridae</taxon>
        <taxon>Pentapetalae</taxon>
        <taxon>asterids</taxon>
        <taxon>campanulids</taxon>
        <taxon>Asterales</taxon>
        <taxon>Asteraceae</taxon>
        <taxon>Asteroideae</taxon>
        <taxon>Heliantheae alliance</taxon>
        <taxon>Millerieae</taxon>
        <taxon>Smallanthus</taxon>
    </lineage>
</organism>
<dbReference type="Proteomes" id="UP001056120">
    <property type="component" value="Linkage Group LG18"/>
</dbReference>
<evidence type="ECO:0000313" key="2">
    <source>
        <dbReference type="Proteomes" id="UP001056120"/>
    </source>
</evidence>
<keyword evidence="2" id="KW-1185">Reference proteome</keyword>
<comment type="caution">
    <text evidence="1">The sequence shown here is derived from an EMBL/GenBank/DDBJ whole genome shotgun (WGS) entry which is preliminary data.</text>
</comment>
<reference evidence="2" key="1">
    <citation type="journal article" date="2022" name="Mol. Ecol. Resour.">
        <title>The genomes of chicory, endive, great burdock and yacon provide insights into Asteraceae palaeo-polyploidization history and plant inulin production.</title>
        <authorList>
            <person name="Fan W."/>
            <person name="Wang S."/>
            <person name="Wang H."/>
            <person name="Wang A."/>
            <person name="Jiang F."/>
            <person name="Liu H."/>
            <person name="Zhao H."/>
            <person name="Xu D."/>
            <person name="Zhang Y."/>
        </authorList>
    </citation>
    <scope>NUCLEOTIDE SEQUENCE [LARGE SCALE GENOMIC DNA]</scope>
    <source>
        <strain evidence="2">cv. Yunnan</strain>
    </source>
</reference>
<sequence length="155" mass="17740">MGAWLSSEEFDNKVLPTIVKLFASNDRDIQVGLLQHIDQYGESFTAKLVDEQVDEEPAIRTNTTILLGNIFLHGLCLCYAGEFDRLSLKFNNNLTMPCLRWLLQESELKRQNFCARCFIIYIMTSFVCYYGLLATFKCVALKAPLKVDRERVGLS</sequence>
<name>A0ACB9E921_9ASTR</name>
<accession>A0ACB9E921</accession>
<evidence type="ECO:0000313" key="1">
    <source>
        <dbReference type="EMBL" id="KAI3755429.1"/>
    </source>
</evidence>